<evidence type="ECO:0000256" key="3">
    <source>
        <dbReference type="SAM" id="SignalP"/>
    </source>
</evidence>
<evidence type="ECO:0000259" key="4">
    <source>
        <dbReference type="Pfam" id="PF02230"/>
    </source>
</evidence>
<protein>
    <submittedName>
        <fullName evidence="5">Polyhydroxybutyrate depolymerase</fullName>
    </submittedName>
</protein>
<evidence type="ECO:0000256" key="1">
    <source>
        <dbReference type="ARBA" id="ARBA00022729"/>
    </source>
</evidence>
<dbReference type="AlphaFoldDB" id="A0A5S3PDU8"/>
<organism evidence="5 6">
    <name type="scientific">Sulfitobacter sabulilitoris</name>
    <dbReference type="NCBI Taxonomy" id="2562655"/>
    <lineage>
        <taxon>Bacteria</taxon>
        <taxon>Pseudomonadati</taxon>
        <taxon>Pseudomonadota</taxon>
        <taxon>Alphaproteobacteria</taxon>
        <taxon>Rhodobacterales</taxon>
        <taxon>Roseobacteraceae</taxon>
        <taxon>Sulfitobacter</taxon>
    </lineage>
</organism>
<dbReference type="SUPFAM" id="SSF53474">
    <property type="entry name" value="alpha/beta-Hydrolases"/>
    <property type="match status" value="1"/>
</dbReference>
<dbReference type="RefSeq" id="WP_138663089.1">
    <property type="nucleotide sequence ID" value="NZ_VANS01000004.1"/>
</dbReference>
<keyword evidence="1 3" id="KW-0732">Signal</keyword>
<dbReference type="InterPro" id="IPR003140">
    <property type="entry name" value="PLipase/COase/thioEstase"/>
</dbReference>
<keyword evidence="6" id="KW-1185">Reference proteome</keyword>
<dbReference type="PANTHER" id="PTHR43037">
    <property type="entry name" value="UNNAMED PRODUCT-RELATED"/>
    <property type="match status" value="1"/>
</dbReference>
<dbReference type="PANTHER" id="PTHR43037:SF5">
    <property type="entry name" value="FERULOYL ESTERASE"/>
    <property type="match status" value="1"/>
</dbReference>
<comment type="caution">
    <text evidence="5">The sequence shown here is derived from an EMBL/GenBank/DDBJ whole genome shotgun (WGS) entry which is preliminary data.</text>
</comment>
<proteinExistence type="predicted"/>
<dbReference type="Pfam" id="PF02230">
    <property type="entry name" value="Abhydrolase_2"/>
    <property type="match status" value="1"/>
</dbReference>
<sequence length="269" mass="28447">MRLILSLIVIAVGWGAPALACSAQSDCMLGTRSYRIALPEGYDPQHPVGAIVFAHGYRGSAAGVMRNISLRRVASDMGLALIAADADGDGWILPHAPRHPEATGAVEFDYFTALVRDATSRFAIDGDRMMMTGFSAGGMMAWALACARPGLFAGFAPISGTYWRAPPADCAAPAASIVHIHGDDDPVVPLAGRPIGPTRQGDVAQSLAMYRGFGDFGAARATTSGDLRCDIRNNAPGDVLEFCLFAGGHSFRSEFVRFAWGRFRAAGQL</sequence>
<accession>A0A5S3PDU8</accession>
<dbReference type="InterPro" id="IPR050955">
    <property type="entry name" value="Plant_Biomass_Hydrol_Est"/>
</dbReference>
<dbReference type="InterPro" id="IPR029058">
    <property type="entry name" value="AB_hydrolase_fold"/>
</dbReference>
<evidence type="ECO:0000313" key="5">
    <source>
        <dbReference type="EMBL" id="TMM51129.1"/>
    </source>
</evidence>
<dbReference type="Gene3D" id="3.40.50.1820">
    <property type="entry name" value="alpha/beta hydrolase"/>
    <property type="match status" value="1"/>
</dbReference>
<dbReference type="Proteomes" id="UP000309550">
    <property type="component" value="Unassembled WGS sequence"/>
</dbReference>
<feature type="signal peptide" evidence="3">
    <location>
        <begin position="1"/>
        <end position="20"/>
    </location>
</feature>
<gene>
    <name evidence="5" type="ORF">FDT80_14780</name>
</gene>
<evidence type="ECO:0000256" key="2">
    <source>
        <dbReference type="ARBA" id="ARBA00022801"/>
    </source>
</evidence>
<feature type="domain" description="Phospholipase/carboxylesterase/thioesterase" evidence="4">
    <location>
        <begin position="107"/>
        <end position="191"/>
    </location>
</feature>
<dbReference type="EMBL" id="VANS01000004">
    <property type="protein sequence ID" value="TMM51129.1"/>
    <property type="molecule type" value="Genomic_DNA"/>
</dbReference>
<feature type="chain" id="PRO_5024385256" evidence="3">
    <location>
        <begin position="21"/>
        <end position="269"/>
    </location>
</feature>
<evidence type="ECO:0000313" key="6">
    <source>
        <dbReference type="Proteomes" id="UP000309550"/>
    </source>
</evidence>
<name>A0A5S3PDU8_9RHOB</name>
<dbReference type="GO" id="GO:0016787">
    <property type="term" value="F:hydrolase activity"/>
    <property type="evidence" value="ECO:0007669"/>
    <property type="project" value="UniProtKB-KW"/>
</dbReference>
<keyword evidence="2" id="KW-0378">Hydrolase</keyword>
<dbReference type="OrthoDB" id="9805640at2"/>
<reference evidence="5 6" key="1">
    <citation type="submission" date="2019-05" db="EMBL/GenBank/DDBJ databases">
        <title>Sulfitobacter sabulilitoris sp. nov., isolated from a marine sand.</title>
        <authorList>
            <person name="Yoon J.-H."/>
        </authorList>
    </citation>
    <scope>NUCLEOTIDE SEQUENCE [LARGE SCALE GENOMIC DNA]</scope>
    <source>
        <strain evidence="5 6">HSMS-29</strain>
    </source>
</reference>